<dbReference type="HOGENOM" id="CLU_1905066_0_0_0"/>
<protein>
    <submittedName>
        <fullName evidence="1">Uncharacterized protein</fullName>
    </submittedName>
</protein>
<gene>
    <name evidence="1" type="ordered locus">RB2351</name>
</gene>
<dbReference type="AlphaFoldDB" id="Q7UVZ6"/>
<proteinExistence type="predicted"/>
<name>Q7UVZ6_RHOBA</name>
<dbReference type="STRING" id="243090.RB2351"/>
<accession>Q7UVZ6</accession>
<dbReference type="KEGG" id="rba:RB2351"/>
<dbReference type="EnsemblBacteria" id="CAD72575">
    <property type="protein sequence ID" value="CAD72575"/>
    <property type="gene ID" value="RB2351"/>
</dbReference>
<dbReference type="InParanoid" id="Q7UVZ6"/>
<dbReference type="Proteomes" id="UP000001025">
    <property type="component" value="Chromosome"/>
</dbReference>
<sequence length="133" mass="15178">MQWMIVLAGDVVPCQFMRNRGRRNLNCFSNVFLFLVVSLHDRDGYALVKAKICHSWLSPSELLGFEAPNNLVGSVGLSPEGVEKPFVFSMLLKLRFRFKFTRFSLPSIAAANVRSQKYQHVPAVPMRPHCEHE</sequence>
<dbReference type="EMBL" id="BX294137">
    <property type="protein sequence ID" value="CAD72575.1"/>
    <property type="molecule type" value="Genomic_DNA"/>
</dbReference>
<evidence type="ECO:0000313" key="2">
    <source>
        <dbReference type="Proteomes" id="UP000001025"/>
    </source>
</evidence>
<evidence type="ECO:0000313" key="1">
    <source>
        <dbReference type="EMBL" id="CAD72575.1"/>
    </source>
</evidence>
<organism evidence="1 2">
    <name type="scientific">Rhodopirellula baltica (strain DSM 10527 / NCIMB 13988 / SH1)</name>
    <dbReference type="NCBI Taxonomy" id="243090"/>
    <lineage>
        <taxon>Bacteria</taxon>
        <taxon>Pseudomonadati</taxon>
        <taxon>Planctomycetota</taxon>
        <taxon>Planctomycetia</taxon>
        <taxon>Pirellulales</taxon>
        <taxon>Pirellulaceae</taxon>
        <taxon>Rhodopirellula</taxon>
    </lineage>
</organism>
<keyword evidence="2" id="KW-1185">Reference proteome</keyword>
<reference evidence="1 2" key="1">
    <citation type="journal article" date="2003" name="Proc. Natl. Acad. Sci. U.S.A.">
        <title>Complete genome sequence of the marine planctomycete Pirellula sp. strain 1.</title>
        <authorList>
            <person name="Gloeckner F.O."/>
            <person name="Kube M."/>
            <person name="Bauer M."/>
            <person name="Teeling H."/>
            <person name="Lombardot T."/>
            <person name="Ludwig W."/>
            <person name="Gade D."/>
            <person name="Beck A."/>
            <person name="Borzym K."/>
            <person name="Heitmann K."/>
            <person name="Rabus R."/>
            <person name="Schlesner H."/>
            <person name="Amann R."/>
            <person name="Reinhardt R."/>
        </authorList>
    </citation>
    <scope>NUCLEOTIDE SEQUENCE [LARGE SCALE GENOMIC DNA]</scope>
    <source>
        <strain evidence="2">DSM 10527 / NCIMB 13988 / SH1</strain>
    </source>
</reference>